<dbReference type="PANTHER" id="PTHR39339:SF1">
    <property type="entry name" value="CHAD DOMAIN-CONTAINING PROTEIN"/>
    <property type="match status" value="1"/>
</dbReference>
<dbReference type="PANTHER" id="PTHR39339">
    <property type="entry name" value="SLR1444 PROTEIN"/>
    <property type="match status" value="1"/>
</dbReference>
<accession>A0ABT4CCI2</accession>
<comment type="caution">
    <text evidence="2">The sequence shown here is derived from an EMBL/GenBank/DDBJ whole genome shotgun (WGS) entry which is preliminary data.</text>
</comment>
<dbReference type="EMBL" id="JAPPUX010000003">
    <property type="protein sequence ID" value="MCY4726666.1"/>
    <property type="molecule type" value="Genomic_DNA"/>
</dbReference>
<gene>
    <name evidence="2" type="ORF">NYO98_10285</name>
</gene>
<dbReference type="RefSeq" id="WP_268111571.1">
    <property type="nucleotide sequence ID" value="NZ_JAPPUX010000003.1"/>
</dbReference>
<name>A0ABT4CCI2_9ACTN</name>
<feature type="domain" description="CHAD" evidence="1">
    <location>
        <begin position="6"/>
        <end position="290"/>
    </location>
</feature>
<proteinExistence type="predicted"/>
<evidence type="ECO:0000259" key="1">
    <source>
        <dbReference type="PROSITE" id="PS51708"/>
    </source>
</evidence>
<organism evidence="2 3">
    <name type="scientific">Nocardioides pini</name>
    <dbReference type="NCBI Taxonomy" id="2975053"/>
    <lineage>
        <taxon>Bacteria</taxon>
        <taxon>Bacillati</taxon>
        <taxon>Actinomycetota</taxon>
        <taxon>Actinomycetes</taxon>
        <taxon>Propionibacteriales</taxon>
        <taxon>Nocardioidaceae</taxon>
        <taxon>Nocardioides</taxon>
    </lineage>
</organism>
<protein>
    <submittedName>
        <fullName evidence="2">CHAD domain-containing protein</fullName>
    </submittedName>
</protein>
<dbReference type="PROSITE" id="PS51708">
    <property type="entry name" value="CHAD"/>
    <property type="match status" value="1"/>
</dbReference>
<sequence>MTVDRHLPAAEVLRSHLAGNFATLGEQEALVRSGDASAIHKMRIAARRLRTPLQTGQPLLVVPTDALVDELRWLGRELGGARDAQVLRERLRHLLSTQPPELVMGSVDVLVDDELCAAEQRGRAQAIEALGGTRYARLVDGLDRLVRDLPATEEADGPADEVLPRLVRRELKRLRRAVGIAEQADAGEANDVALHVARKKAKRLRYAAEMVVPALGRPAEELAASAKGVQQALGEHQDTVMSRRFLRELGARAHLDGMNGFTLGRLHAIEEARAAAAVADFERAWGELKDKTVRTRRGG</sequence>
<keyword evidence="3" id="KW-1185">Reference proteome</keyword>
<dbReference type="Proteomes" id="UP001074726">
    <property type="component" value="Unassembled WGS sequence"/>
</dbReference>
<dbReference type="Pfam" id="PF05235">
    <property type="entry name" value="CHAD"/>
    <property type="match status" value="1"/>
</dbReference>
<evidence type="ECO:0000313" key="2">
    <source>
        <dbReference type="EMBL" id="MCY4726666.1"/>
    </source>
</evidence>
<dbReference type="SMART" id="SM00880">
    <property type="entry name" value="CHAD"/>
    <property type="match status" value="1"/>
</dbReference>
<dbReference type="Gene3D" id="1.40.20.10">
    <property type="entry name" value="CHAD domain"/>
    <property type="match status" value="1"/>
</dbReference>
<dbReference type="InterPro" id="IPR038186">
    <property type="entry name" value="CHAD_dom_sf"/>
</dbReference>
<evidence type="ECO:0000313" key="3">
    <source>
        <dbReference type="Proteomes" id="UP001074726"/>
    </source>
</evidence>
<dbReference type="InterPro" id="IPR007899">
    <property type="entry name" value="CHAD_dom"/>
</dbReference>
<reference evidence="2" key="1">
    <citation type="submission" date="2022-08" db="EMBL/GenBank/DDBJ databases">
        <title>Genome sequencing of Nocardioides sp. STR2.</title>
        <authorList>
            <person name="So Y."/>
        </authorList>
    </citation>
    <scope>NUCLEOTIDE SEQUENCE</scope>
    <source>
        <strain evidence="2">STR2</strain>
    </source>
</reference>